<proteinExistence type="predicted"/>
<dbReference type="AlphaFoldDB" id="A0AAD2HIE5"/>
<gene>
    <name evidence="1" type="ORF">MYCIT1_LOCUS24788</name>
</gene>
<protein>
    <submittedName>
        <fullName evidence="1">Uncharacterized protein</fullName>
    </submittedName>
</protein>
<keyword evidence="2" id="KW-1185">Reference proteome</keyword>
<name>A0AAD2HIE5_9AGAR</name>
<sequence>MRSMHVHGQKAVVRQRQMWRDRLFRPIASMRIGVSADDNESRTRSCLRTRMRTVKTFDSSTRMNLCFLSCSTSYVFHAAVVAQPSRHLGALEVESIHPELGRRRSAW</sequence>
<dbReference type="EMBL" id="CAVNYO010000407">
    <property type="protein sequence ID" value="CAK5276493.1"/>
    <property type="molecule type" value="Genomic_DNA"/>
</dbReference>
<comment type="caution">
    <text evidence="1">The sequence shown here is derived from an EMBL/GenBank/DDBJ whole genome shotgun (WGS) entry which is preliminary data.</text>
</comment>
<reference evidence="1" key="1">
    <citation type="submission" date="2023-11" db="EMBL/GenBank/DDBJ databases">
        <authorList>
            <person name="De Vega J J."/>
            <person name="De Vega J J."/>
        </authorList>
    </citation>
    <scope>NUCLEOTIDE SEQUENCE</scope>
</reference>
<dbReference type="Proteomes" id="UP001295794">
    <property type="component" value="Unassembled WGS sequence"/>
</dbReference>
<organism evidence="1 2">
    <name type="scientific">Mycena citricolor</name>
    <dbReference type="NCBI Taxonomy" id="2018698"/>
    <lineage>
        <taxon>Eukaryota</taxon>
        <taxon>Fungi</taxon>
        <taxon>Dikarya</taxon>
        <taxon>Basidiomycota</taxon>
        <taxon>Agaricomycotina</taxon>
        <taxon>Agaricomycetes</taxon>
        <taxon>Agaricomycetidae</taxon>
        <taxon>Agaricales</taxon>
        <taxon>Marasmiineae</taxon>
        <taxon>Mycenaceae</taxon>
        <taxon>Mycena</taxon>
    </lineage>
</organism>
<evidence type="ECO:0000313" key="2">
    <source>
        <dbReference type="Proteomes" id="UP001295794"/>
    </source>
</evidence>
<evidence type="ECO:0000313" key="1">
    <source>
        <dbReference type="EMBL" id="CAK5276493.1"/>
    </source>
</evidence>
<accession>A0AAD2HIE5</accession>